<sequence>MTYEFLSYFLIYYRVSDFGYGNYIRSYSADQLFNMQFLDQINILAYNYRPIFLDNVYVTEY</sequence>
<dbReference type="Proteomes" id="UP000176666">
    <property type="component" value="Unassembled WGS sequence"/>
</dbReference>
<accession>A0A1F5GZ02</accession>
<dbReference type="EMBL" id="MFBJ01000011">
    <property type="protein sequence ID" value="OGD97116.1"/>
    <property type="molecule type" value="Genomic_DNA"/>
</dbReference>
<organism evidence="1 2">
    <name type="scientific">Candidatus Curtissbacteria bacterium RIFCSPHIGHO2_12_FULL_38_9b</name>
    <dbReference type="NCBI Taxonomy" id="1797720"/>
    <lineage>
        <taxon>Bacteria</taxon>
        <taxon>Candidatus Curtissiibacteriota</taxon>
    </lineage>
</organism>
<reference evidence="1 2" key="1">
    <citation type="journal article" date="2016" name="Nat. Commun.">
        <title>Thousands of microbial genomes shed light on interconnected biogeochemical processes in an aquifer system.</title>
        <authorList>
            <person name="Anantharaman K."/>
            <person name="Brown C.T."/>
            <person name="Hug L.A."/>
            <person name="Sharon I."/>
            <person name="Castelle C.J."/>
            <person name="Probst A.J."/>
            <person name="Thomas B.C."/>
            <person name="Singh A."/>
            <person name="Wilkins M.J."/>
            <person name="Karaoz U."/>
            <person name="Brodie E.L."/>
            <person name="Williams K.H."/>
            <person name="Hubbard S.S."/>
            <person name="Banfield J.F."/>
        </authorList>
    </citation>
    <scope>NUCLEOTIDE SEQUENCE [LARGE SCALE GENOMIC DNA]</scope>
</reference>
<proteinExistence type="predicted"/>
<name>A0A1F5GZ02_9BACT</name>
<evidence type="ECO:0000313" key="1">
    <source>
        <dbReference type="EMBL" id="OGD97116.1"/>
    </source>
</evidence>
<dbReference type="AlphaFoldDB" id="A0A1F5GZ02"/>
<comment type="caution">
    <text evidence="1">The sequence shown here is derived from an EMBL/GenBank/DDBJ whole genome shotgun (WGS) entry which is preliminary data.</text>
</comment>
<evidence type="ECO:0000313" key="2">
    <source>
        <dbReference type="Proteomes" id="UP000176666"/>
    </source>
</evidence>
<protein>
    <submittedName>
        <fullName evidence="1">Uncharacterized protein</fullName>
    </submittedName>
</protein>
<gene>
    <name evidence="1" type="ORF">A3F02_02075</name>
</gene>